<dbReference type="SUPFAM" id="SSF50969">
    <property type="entry name" value="YVTN repeat-like/Quinoprotein amine dehydrogenase"/>
    <property type="match status" value="1"/>
</dbReference>
<dbReference type="Proteomes" id="UP000029714">
    <property type="component" value="Unassembled WGS sequence"/>
</dbReference>
<proteinExistence type="predicted"/>
<dbReference type="Gene3D" id="2.130.10.10">
    <property type="entry name" value="YVTN repeat-like/Quinoprotein amine dehydrogenase"/>
    <property type="match status" value="1"/>
</dbReference>
<dbReference type="InterPro" id="IPR011044">
    <property type="entry name" value="Quino_amine_DH_bsu"/>
</dbReference>
<evidence type="ECO:0000313" key="1">
    <source>
        <dbReference type="EMBL" id="MWV69787.1"/>
    </source>
</evidence>
<gene>
    <name evidence="1" type="ORF">DCO61_07190</name>
    <name evidence="2" type="ORF">LS64_001865</name>
</gene>
<evidence type="ECO:0000313" key="4">
    <source>
        <dbReference type="Proteomes" id="UP000477070"/>
    </source>
</evidence>
<dbReference type="RefSeq" id="WP_052062389.1">
    <property type="nucleotide sequence ID" value="NZ_JRMP02000002.1"/>
</dbReference>
<accession>A0A347W4D2</accession>
<keyword evidence="3" id="KW-1185">Reference proteome</keyword>
<dbReference type="InterPro" id="IPR015943">
    <property type="entry name" value="WD40/YVTN_repeat-like_dom_sf"/>
</dbReference>
<dbReference type="AlphaFoldDB" id="A0A347W4D2"/>
<reference evidence="1 4" key="4">
    <citation type="submission" date="2019-12" db="EMBL/GenBank/DDBJ databases">
        <title>Multi-Generational Helicobacter saguini Isolates.</title>
        <authorList>
            <person name="Mannion A."/>
            <person name="Shen Z."/>
            <person name="Fox J.G."/>
        </authorList>
    </citation>
    <scope>NUCLEOTIDE SEQUENCE [LARGE SCALE GENOMIC DNA]</scope>
    <source>
        <strain evidence="1">16-048</strain>
        <strain evidence="4">16-048 (F4)</strain>
    </source>
</reference>
<reference evidence="2" key="3">
    <citation type="submission" date="2018-04" db="EMBL/GenBank/DDBJ databases">
        <authorList>
            <person name="Sheh A."/>
            <person name="Shen Z."/>
            <person name="Mannion A.J."/>
            <person name="Fox J.G."/>
        </authorList>
    </citation>
    <scope>NUCLEOTIDE SEQUENCE</scope>
    <source>
        <strain evidence="2">MIT 97-6194</strain>
    </source>
</reference>
<name>A0A347W4D2_9HELI</name>
<comment type="caution">
    <text evidence="2">The sequence shown here is derived from an EMBL/GenBank/DDBJ whole genome shotgun (WGS) entry which is preliminary data.</text>
</comment>
<dbReference type="Proteomes" id="UP000477070">
    <property type="component" value="Unassembled WGS sequence"/>
</dbReference>
<evidence type="ECO:0000313" key="3">
    <source>
        <dbReference type="Proteomes" id="UP000029714"/>
    </source>
</evidence>
<dbReference type="EMBL" id="JRMP02000002">
    <property type="protein sequence ID" value="TLD95624.1"/>
    <property type="molecule type" value="Genomic_DNA"/>
</dbReference>
<reference evidence="2 3" key="1">
    <citation type="journal article" date="2014" name="Genome Announc.">
        <title>Draft genome sequences of eight enterohepatic helicobacter species isolated from both laboratory and wild rodents.</title>
        <authorList>
            <person name="Sheh A."/>
            <person name="Shen Z."/>
            <person name="Fox J.G."/>
        </authorList>
    </citation>
    <scope>NUCLEOTIDE SEQUENCE [LARGE SCALE GENOMIC DNA]</scope>
    <source>
        <strain evidence="2 3">MIT 97-6194</strain>
    </source>
</reference>
<reference evidence="2 3" key="2">
    <citation type="journal article" date="2016" name="Infect. Immun.">
        <title>Helicobacter saguini, a Novel Helicobacter Isolated from Cotton-Top Tamarins with Ulcerative Colitis, Has Proinflammatory Properties and Induces Typhlocolitis and Dysplasia in Gnotobiotic IL-10-/- Mice.</title>
        <authorList>
            <person name="Shen Z."/>
            <person name="Mannion A."/>
            <person name="Whary M.T."/>
            <person name="Muthupalani S."/>
            <person name="Sheh A."/>
            <person name="Feng Y."/>
            <person name="Gong G."/>
            <person name="Vandamme P."/>
            <person name="Holcombe H.R."/>
            <person name="Paster B.J."/>
            <person name="Fox J.G."/>
        </authorList>
    </citation>
    <scope>NUCLEOTIDE SEQUENCE [LARGE SCALE GENOMIC DNA]</scope>
    <source>
        <strain evidence="2 3">MIT 97-6194</strain>
    </source>
</reference>
<sequence>MKILNIFTFLLLFLIVNVFNTGCDSQKSFKPQILNGKASFNDKIDKNIIATNRIAAKLKNGYIITHESVEQVLLSENENLLYADSKQWILTDGCKGVKIIPINNPHFENIESSLRNADNSKDSKTIDSNNNHKITLQRDKTLEIPTNGCVVAASIKNNLLAGMLGDNTAFLYDISTKTEIFRDKGEGVYAISSNIANPVFMDTLVIFPTLDGRLNTIDLNTLKSVRNIIVNTDKFLNNIIYLKVSNDELVAATQKKIYSLIKGESYNKDIELRDLLFDGKFVYVLSLNGYIYKLDKTLGEVRSVKLPYANLNGLILKNNKLYTYENSGGYLIELDLDSFSYNSYKMRFGMESMLRIFSKKSSIFYVDDRIYINKKVLDLNKKYDVKLEEKKKK</sequence>
<protein>
    <submittedName>
        <fullName evidence="2">Plasminogen-binding protein pgbB</fullName>
    </submittedName>
</protein>
<evidence type="ECO:0000313" key="2">
    <source>
        <dbReference type="EMBL" id="TLD95624.1"/>
    </source>
</evidence>
<dbReference type="OrthoDB" id="5328932at2"/>
<organism evidence="2 3">
    <name type="scientific">Helicobacter saguini</name>
    <dbReference type="NCBI Taxonomy" id="1548018"/>
    <lineage>
        <taxon>Bacteria</taxon>
        <taxon>Pseudomonadati</taxon>
        <taxon>Campylobacterota</taxon>
        <taxon>Epsilonproteobacteria</taxon>
        <taxon>Campylobacterales</taxon>
        <taxon>Helicobacteraceae</taxon>
        <taxon>Helicobacter</taxon>
    </lineage>
</organism>
<dbReference type="EMBL" id="QBIU01000001">
    <property type="protein sequence ID" value="MWV69787.1"/>
    <property type="molecule type" value="Genomic_DNA"/>
</dbReference>